<dbReference type="InterPro" id="IPR014710">
    <property type="entry name" value="RmlC-like_jellyroll"/>
</dbReference>
<dbReference type="InterPro" id="IPR045641">
    <property type="entry name" value="SrpI-like"/>
</dbReference>
<dbReference type="PANTHER" id="PTHR24567:SF74">
    <property type="entry name" value="HTH-TYPE TRANSCRIPTIONAL REGULATOR ARCR"/>
    <property type="match status" value="1"/>
</dbReference>
<organism evidence="3 4">
    <name type="scientific">Kribbella flavida (strain DSM 17836 / JCM 10339 / NBRC 14399)</name>
    <dbReference type="NCBI Taxonomy" id="479435"/>
    <lineage>
        <taxon>Bacteria</taxon>
        <taxon>Bacillati</taxon>
        <taxon>Actinomycetota</taxon>
        <taxon>Actinomycetes</taxon>
        <taxon>Propionibacteriales</taxon>
        <taxon>Kribbellaceae</taxon>
        <taxon>Kribbella</taxon>
    </lineage>
</organism>
<dbReference type="GO" id="GO:0005829">
    <property type="term" value="C:cytosol"/>
    <property type="evidence" value="ECO:0007669"/>
    <property type="project" value="TreeGrafter"/>
</dbReference>
<gene>
    <name evidence="3" type="ordered locus">Kfla_4246</name>
</gene>
<evidence type="ECO:0000313" key="3">
    <source>
        <dbReference type="EMBL" id="ADB33282.1"/>
    </source>
</evidence>
<dbReference type="InterPro" id="IPR049817">
    <property type="entry name" value="Encap_f2b"/>
</dbReference>
<feature type="domain" description="Cyclic nucleotide-binding" evidence="2">
    <location>
        <begin position="95"/>
        <end position="199"/>
    </location>
</feature>
<dbReference type="InterPro" id="IPR018490">
    <property type="entry name" value="cNMP-bd_dom_sf"/>
</dbReference>
<dbReference type="AlphaFoldDB" id="D2PTZ9"/>
<dbReference type="HOGENOM" id="CLU_056341_0_0_11"/>
<dbReference type="CDD" id="cd00038">
    <property type="entry name" value="CAP_ED"/>
    <property type="match status" value="1"/>
</dbReference>
<dbReference type="SUPFAM" id="SSF51206">
    <property type="entry name" value="cAMP-binding domain-like"/>
    <property type="match status" value="1"/>
</dbReference>
<protein>
    <submittedName>
        <fullName evidence="3">Putative transcriptional regulator, Crp/Fnr family</fullName>
    </submittedName>
</protein>
<dbReference type="Pfam" id="PF19307">
    <property type="entry name" value="SrpI-like"/>
    <property type="match status" value="1"/>
</dbReference>
<dbReference type="Pfam" id="PF00027">
    <property type="entry name" value="cNMP_binding"/>
    <property type="match status" value="1"/>
</dbReference>
<evidence type="ECO:0000313" key="4">
    <source>
        <dbReference type="Proteomes" id="UP000007967"/>
    </source>
</evidence>
<proteinExistence type="predicted"/>
<dbReference type="NCBIfam" id="NF041163">
    <property type="entry name" value="encap_f2b"/>
    <property type="match status" value="1"/>
</dbReference>
<dbReference type="EMBL" id="CP001736">
    <property type="protein sequence ID" value="ADB33282.1"/>
    <property type="molecule type" value="Genomic_DNA"/>
</dbReference>
<evidence type="ECO:0000256" key="1">
    <source>
        <dbReference type="SAM" id="Coils"/>
    </source>
</evidence>
<reference evidence="4" key="1">
    <citation type="submission" date="2009-09" db="EMBL/GenBank/DDBJ databases">
        <title>The complete genome of Kribbella flavida DSM 17836.</title>
        <authorList>
            <consortium name="US DOE Joint Genome Institute (JGI-PGF)"/>
            <person name="Lucas S."/>
            <person name="Copeland A."/>
            <person name="Lapidus A."/>
            <person name="Glavina del Rio T."/>
            <person name="Dalin E."/>
            <person name="Tice H."/>
            <person name="Bruce D."/>
            <person name="Goodwin L."/>
            <person name="Pitluck S."/>
            <person name="Kyrpides N."/>
            <person name="Mavromatis K."/>
            <person name="Ivanova N."/>
            <person name="Saunders E."/>
            <person name="Brettin T."/>
            <person name="Detter J.C."/>
            <person name="Han C."/>
            <person name="Larimer F."/>
            <person name="Land M."/>
            <person name="Hauser L."/>
            <person name="Markowitz V."/>
            <person name="Cheng J.-F."/>
            <person name="Hugenholtz P."/>
            <person name="Woyke T."/>
            <person name="Wu D."/>
            <person name="Pukall R."/>
            <person name="Klenk H.-P."/>
            <person name="Eisen J.A."/>
        </authorList>
    </citation>
    <scope>NUCLEOTIDE SEQUENCE [LARGE SCALE GENOMIC DNA]</scope>
    <source>
        <strain evidence="4">DSM 17836 / JCM 10339 / NBRC 14399</strain>
    </source>
</reference>
<dbReference type="InterPro" id="IPR000595">
    <property type="entry name" value="cNMP-bd_dom"/>
</dbReference>
<dbReference type="Gene3D" id="2.60.120.10">
    <property type="entry name" value="Jelly Rolls"/>
    <property type="match status" value="1"/>
</dbReference>
<dbReference type="RefSeq" id="WP_012921836.1">
    <property type="nucleotide sequence ID" value="NC_013729.1"/>
</dbReference>
<dbReference type="PANTHER" id="PTHR24567">
    <property type="entry name" value="CRP FAMILY TRANSCRIPTIONAL REGULATORY PROTEIN"/>
    <property type="match status" value="1"/>
</dbReference>
<dbReference type="SMART" id="SM00100">
    <property type="entry name" value="cNMP"/>
    <property type="match status" value="1"/>
</dbReference>
<keyword evidence="1" id="KW-0175">Coiled coil</keyword>
<dbReference type="Proteomes" id="UP000007967">
    <property type="component" value="Chromosome"/>
</dbReference>
<dbReference type="PROSITE" id="PS50042">
    <property type="entry name" value="CNMP_BINDING_3"/>
    <property type="match status" value="1"/>
</dbReference>
<keyword evidence="4" id="KW-1185">Reference proteome</keyword>
<dbReference type="GO" id="GO:0003700">
    <property type="term" value="F:DNA-binding transcription factor activity"/>
    <property type="evidence" value="ECO:0007669"/>
    <property type="project" value="TreeGrafter"/>
</dbReference>
<evidence type="ECO:0000259" key="2">
    <source>
        <dbReference type="PROSITE" id="PS50042"/>
    </source>
</evidence>
<accession>D2PTZ9</accession>
<dbReference type="eggNOG" id="COG0664">
    <property type="taxonomic scope" value="Bacteria"/>
</dbReference>
<dbReference type="InterPro" id="IPR050397">
    <property type="entry name" value="Env_Response_Regulators"/>
</dbReference>
<dbReference type="KEGG" id="kfl:Kfla_4246"/>
<reference evidence="3 4" key="2">
    <citation type="journal article" date="2010" name="Stand. Genomic Sci.">
        <title>Complete genome sequence of Kribbella flavida type strain (IFO 14399).</title>
        <authorList>
            <person name="Pukall R."/>
            <person name="Lapidus A."/>
            <person name="Glavina Del Rio T."/>
            <person name="Copeland A."/>
            <person name="Tice H."/>
            <person name="Cheng J.-F."/>
            <person name="Lucas S."/>
            <person name="Chen F."/>
            <person name="Nolan M."/>
            <person name="LaButti K."/>
            <person name="Pati A."/>
            <person name="Ivanova N."/>
            <person name="Mavrommatis K."/>
            <person name="Mikhailova N."/>
            <person name="Pitluck S."/>
            <person name="Bruce D."/>
            <person name="Goodwin L."/>
            <person name="Land M."/>
            <person name="Hauser L."/>
            <person name="Chang Y.-J."/>
            <person name="Jeffries C.D."/>
            <person name="Chen A."/>
            <person name="Palaniappan K."/>
            <person name="Chain P."/>
            <person name="Rohde M."/>
            <person name="Goeker M."/>
            <person name="Bristow J."/>
            <person name="Eisen J.A."/>
            <person name="Markowitz V."/>
            <person name="Hugenholtz P."/>
            <person name="Kyrpides N.C."/>
            <person name="Klenk H.-P."/>
            <person name="Brettin T."/>
        </authorList>
    </citation>
    <scope>NUCLEOTIDE SEQUENCE [LARGE SCALE GENOMIC DNA]</scope>
    <source>
        <strain evidence="4">DSM 17836 / JCM 10339 / NBRC 14399</strain>
    </source>
</reference>
<sequence>MTTSETETETQTRPQLSLGTAAARQLASTTKSVPQMQGISPRWLLRILPWVETKGGAYRVNRRTSYAIGDGRLTFSATGADVRVIPQELTELPPLRELQDPEVLQELANRFGQEEYEAGQVLTEFGSRIDDVLLIAHGKISKIGIGRYGDGTDLGTAADGDYLGEQLFTDPPESIWEYTARTTTRCTVLRLTRQALEQLRDRSEVLREHLDELRSRPRPAQNKNGEAEIALSSGHAGEADLPGTYVDYDPAPREYELSVAQTILRVHTRVADLYNHPMDQTEQQLRLTIEALRERQEHEMVNNREFGLLHNADFKQCIYPRTGPPTPDDFDELLTRRRKPRALLAHPRAIAAFGRECSKAGVYPESALVEGRRVQAWRGVPILPCNKIPIAADNTTSVIVLRTGLEDEGVVGLRQTGLPDEIEPGLNARFMEINEKAVTSYLVSTYYSVAVLVPDALGVLENVELGG</sequence>
<dbReference type="STRING" id="479435.Kfla_4246"/>
<feature type="coiled-coil region" evidence="1">
    <location>
        <begin position="189"/>
        <end position="216"/>
    </location>
</feature>
<name>D2PTZ9_KRIFD</name>